<gene>
    <name evidence="1" type="primary">ubiJ</name>
    <name evidence="1" type="ORF">ERCILAFE3058_607B</name>
</gene>
<dbReference type="PANTHER" id="PTHR38693">
    <property type="entry name" value="UBIQUINONE BIOSYNTHESIS PROTEIN UBIJ"/>
    <property type="match status" value="1"/>
</dbReference>
<evidence type="ECO:0000313" key="2">
    <source>
        <dbReference type="Proteomes" id="UP000294418"/>
    </source>
</evidence>
<reference evidence="1 2" key="1">
    <citation type="submission" date="2019-02" db="EMBL/GenBank/DDBJ databases">
        <authorList>
            <person name="Manzano-Marin A."/>
            <person name="Manzano-Marin A."/>
        </authorList>
    </citation>
    <scope>NUCLEOTIDE SEQUENCE [LARGE SCALE GENOMIC DNA]</scope>
    <source>
        <strain evidence="1 2">ErCilaricifoliae</strain>
    </source>
</reference>
<organism evidence="1 2">
    <name type="scientific">Candidatus Erwinia haradaeae</name>
    <dbReference type="NCBI Taxonomy" id="1922217"/>
    <lineage>
        <taxon>Bacteria</taxon>
        <taxon>Pseudomonadati</taxon>
        <taxon>Pseudomonadota</taxon>
        <taxon>Gammaproteobacteria</taxon>
        <taxon>Enterobacterales</taxon>
        <taxon>Erwiniaceae</taxon>
        <taxon>Erwinia</taxon>
    </lineage>
</organism>
<dbReference type="RefSeq" id="WP_157989968.1">
    <property type="nucleotide sequence ID" value="NZ_LR217720.1"/>
</dbReference>
<dbReference type="PANTHER" id="PTHR38693:SF1">
    <property type="entry name" value="UBIQUINONE BIOSYNTHESIS ACCESSORY FACTOR UBIJ"/>
    <property type="match status" value="1"/>
</dbReference>
<dbReference type="OrthoDB" id="5801225at2"/>
<dbReference type="AlphaFoldDB" id="A0A451DDG1"/>
<evidence type="ECO:0000313" key="1">
    <source>
        <dbReference type="EMBL" id="VFP84518.1"/>
    </source>
</evidence>
<dbReference type="InterPro" id="IPR038989">
    <property type="entry name" value="UbiJ"/>
</dbReference>
<proteinExistence type="predicted"/>
<dbReference type="GO" id="GO:0006744">
    <property type="term" value="P:ubiquinone biosynthetic process"/>
    <property type="evidence" value="ECO:0007669"/>
    <property type="project" value="InterPro"/>
</dbReference>
<keyword evidence="1" id="KW-0830">Ubiquinone</keyword>
<protein>
    <submittedName>
        <fullName evidence="1">Ubiquinone biosynthesis protein UbiJ, partial</fullName>
    </submittedName>
</protein>
<accession>A0A451DDG1</accession>
<dbReference type="Proteomes" id="UP000294418">
    <property type="component" value="Chromosome"/>
</dbReference>
<name>A0A451DDG1_9GAMM</name>
<sequence>MTKLNIEQWISIWIRDVAAQSIEQCIHYHWTLIHRSVQHNKKYLSYALTEEWNLMLGSVEFIWFTREIDTLMHALNVMENRIQNLEKL</sequence>
<dbReference type="EMBL" id="LR217720">
    <property type="protein sequence ID" value="VFP84518.1"/>
    <property type="molecule type" value="Genomic_DNA"/>
</dbReference>